<reference evidence="2 3" key="1">
    <citation type="submission" date="2019-01" db="EMBL/GenBank/DDBJ databases">
        <title>Pseudolysobacter antarctica gen. nov., sp. nov., isolated from Fildes Peninsula, Antarctica.</title>
        <authorList>
            <person name="Wei Z."/>
            <person name="Peng F."/>
        </authorList>
    </citation>
    <scope>NUCLEOTIDE SEQUENCE [LARGE SCALE GENOMIC DNA]</scope>
    <source>
        <strain evidence="2 3">AQ6-296</strain>
    </source>
</reference>
<dbReference type="OrthoDB" id="5931607at2"/>
<dbReference type="AlphaFoldDB" id="A0A411HGZ3"/>
<keyword evidence="3" id="KW-1185">Reference proteome</keyword>
<feature type="signal peptide" evidence="1">
    <location>
        <begin position="1"/>
        <end position="35"/>
    </location>
</feature>
<dbReference type="RefSeq" id="WP_129832025.1">
    <property type="nucleotide sequence ID" value="NZ_CP035704.1"/>
</dbReference>
<dbReference type="SUPFAM" id="SSF51126">
    <property type="entry name" value="Pectin lyase-like"/>
    <property type="match status" value="1"/>
</dbReference>
<evidence type="ECO:0000313" key="2">
    <source>
        <dbReference type="EMBL" id="QBB69765.1"/>
    </source>
</evidence>
<name>A0A411HGZ3_9GAMM</name>
<gene>
    <name evidence="2" type="ORF">ELE36_04900</name>
</gene>
<dbReference type="EMBL" id="CP035704">
    <property type="protein sequence ID" value="QBB69765.1"/>
    <property type="molecule type" value="Genomic_DNA"/>
</dbReference>
<sequence length="839" mass="87933">MDTRSFFQHSLPSLLVRTLFAVPLMGFVASSAVHAASDCANSNAQLKADLAKSETQADNAPYTIKLMQGTYNLGYTIVNPTSQLTIAGGYTDASCTTRSIDPANTRIDFGGTGFLHIAQNSASPIASITLEGITFQNGESVSLFTGGYNQFSADDAGNISIRNSRFTGLNSTNPPDAYFFEDQPIQFTTYKGTLSIVNSVFDHLIQAPGGVCEAVLDLWDDAAVVMMFDSIHTSSGQSFCIEPDSTGSKNTVQVFNSIFWPTDGLYGTNKPLYITDSGGAVPDVSLYYSTFYLGFDGPATTKEFNTLTGPQNDPQWLNPVAGPNANYGISPTSSAINSGYPAPINNFYPSIDIASSPRTTGGAVDRGAVESPYFYQSSTIVTNTNNAGQGSLRDAITVANKSGNADTITFSPQLGCPAVIQLTSALPNITTPITIDGYLNNPAAVYNSDPNAFNANLCIVIKEQTYDTIATGLSVMSPGSLDLRGVAMGGFTQQVFVASNATAKISGSQFGGSVGGINLPGANANAIAVFNVTNGKISIGGDSPGERNVINNATSNGIFMDSTVSTPNCSITNNLVGLAPNGVSANGNGYGMQLKSSYCDVSKNRVAGNFNDGIWIPAQGSHNKIHGNVFGMDVLGNPVLSYGWAVLVDGSNNVIGDSQLAGYHPDQGNVISYMGDGGVLVNNYSNSVRANLSSYNGYAHDGSVPDIKLGPNGNFQQGFPVIDSLSLPNGMPVGSAKPGTITAHLNSGANSSYRVDVYYSGACSPSGRGHAEFYLGSQLVNTNASGYATFSMPLMLPDYLPTSVISLTATDAYANSSEMGSCFAIKNFDDTIFRDKFGG</sequence>
<dbReference type="KEGG" id="xbc:ELE36_04900"/>
<organism evidence="2 3">
    <name type="scientific">Pseudolysobacter antarcticus</name>
    <dbReference type="NCBI Taxonomy" id="2511995"/>
    <lineage>
        <taxon>Bacteria</taxon>
        <taxon>Pseudomonadati</taxon>
        <taxon>Pseudomonadota</taxon>
        <taxon>Gammaproteobacteria</taxon>
        <taxon>Lysobacterales</taxon>
        <taxon>Rhodanobacteraceae</taxon>
        <taxon>Pseudolysobacter</taxon>
    </lineage>
</organism>
<dbReference type="Proteomes" id="UP000291562">
    <property type="component" value="Chromosome"/>
</dbReference>
<accession>A0A411HGZ3</accession>
<evidence type="ECO:0000256" key="1">
    <source>
        <dbReference type="SAM" id="SignalP"/>
    </source>
</evidence>
<evidence type="ECO:0000313" key="3">
    <source>
        <dbReference type="Proteomes" id="UP000291562"/>
    </source>
</evidence>
<proteinExistence type="predicted"/>
<dbReference type="InterPro" id="IPR011050">
    <property type="entry name" value="Pectin_lyase_fold/virulence"/>
</dbReference>
<dbReference type="NCBIfam" id="NF041518">
    <property type="entry name" value="choice_anch_Q"/>
    <property type="match status" value="1"/>
</dbReference>
<keyword evidence="1" id="KW-0732">Signal</keyword>
<feature type="chain" id="PRO_5019254941" evidence="1">
    <location>
        <begin position="36"/>
        <end position="839"/>
    </location>
</feature>
<protein>
    <submittedName>
        <fullName evidence="2">Uncharacterized protein</fullName>
    </submittedName>
</protein>
<dbReference type="InterPro" id="IPR059226">
    <property type="entry name" value="Choice_anch_Q_dom"/>
</dbReference>